<dbReference type="GO" id="GO:0009190">
    <property type="term" value="P:cyclic nucleotide biosynthetic process"/>
    <property type="evidence" value="ECO:0007669"/>
    <property type="project" value="InterPro"/>
</dbReference>
<keyword evidence="2" id="KW-0812">Transmembrane</keyword>
<dbReference type="OrthoDB" id="10469528at2759"/>
<dbReference type="GeneID" id="8856324"/>
<dbReference type="AlphaFoldDB" id="D2W4I0"/>
<dbReference type="PROSITE" id="PS50125">
    <property type="entry name" value="GUANYLATE_CYCLASE_2"/>
    <property type="match status" value="1"/>
</dbReference>
<dbReference type="InParanoid" id="D2W4I0"/>
<evidence type="ECO:0000313" key="4">
    <source>
        <dbReference type="EMBL" id="EFC36027.1"/>
    </source>
</evidence>
<feature type="transmembrane region" description="Helical" evidence="2">
    <location>
        <begin position="68"/>
        <end position="92"/>
    </location>
</feature>
<dbReference type="RefSeq" id="XP_002668771.1">
    <property type="nucleotide sequence ID" value="XM_002668725.1"/>
</dbReference>
<dbReference type="Pfam" id="PF00211">
    <property type="entry name" value="Guanylate_cyc"/>
    <property type="match status" value="1"/>
</dbReference>
<dbReference type="KEGG" id="ngr:NAEGRDRAFT_54618"/>
<dbReference type="SUPFAM" id="SSF55073">
    <property type="entry name" value="Nucleotide cyclase"/>
    <property type="match status" value="1"/>
</dbReference>
<dbReference type="EMBL" id="GG738957">
    <property type="protein sequence ID" value="EFC36027.1"/>
    <property type="molecule type" value="Genomic_DNA"/>
</dbReference>
<keyword evidence="2" id="KW-0472">Membrane</keyword>
<accession>D2W4I0</accession>
<evidence type="ECO:0000256" key="1">
    <source>
        <dbReference type="SAM" id="MobiDB-lite"/>
    </source>
</evidence>
<dbReference type="InterPro" id="IPR001054">
    <property type="entry name" value="A/G_cyclase"/>
</dbReference>
<feature type="transmembrane region" description="Helical" evidence="2">
    <location>
        <begin position="383"/>
        <end position="407"/>
    </location>
</feature>
<dbReference type="GO" id="GO:0035556">
    <property type="term" value="P:intracellular signal transduction"/>
    <property type="evidence" value="ECO:0007669"/>
    <property type="project" value="InterPro"/>
</dbReference>
<evidence type="ECO:0000259" key="3">
    <source>
        <dbReference type="PROSITE" id="PS50125"/>
    </source>
</evidence>
<feature type="region of interest" description="Disordered" evidence="1">
    <location>
        <begin position="24"/>
        <end position="44"/>
    </location>
</feature>
<dbReference type="InterPro" id="IPR029787">
    <property type="entry name" value="Nucleotide_cyclase"/>
</dbReference>
<organism evidence="5">
    <name type="scientific">Naegleria gruberi</name>
    <name type="common">Amoeba</name>
    <dbReference type="NCBI Taxonomy" id="5762"/>
    <lineage>
        <taxon>Eukaryota</taxon>
        <taxon>Discoba</taxon>
        <taxon>Heterolobosea</taxon>
        <taxon>Tetramitia</taxon>
        <taxon>Eutetramitia</taxon>
        <taxon>Vahlkampfiidae</taxon>
        <taxon>Naegleria</taxon>
    </lineage>
</organism>
<evidence type="ECO:0000313" key="5">
    <source>
        <dbReference type="Proteomes" id="UP000006671"/>
    </source>
</evidence>
<keyword evidence="2" id="KW-1133">Transmembrane helix</keyword>
<name>D2W4I0_NAEGR</name>
<proteinExistence type="predicted"/>
<feature type="domain" description="Guanylate cyclase" evidence="3">
    <location>
        <begin position="598"/>
        <end position="662"/>
    </location>
</feature>
<dbReference type="VEuPathDB" id="AmoebaDB:NAEGRDRAFT_54618"/>
<dbReference type="Gene3D" id="3.30.450.20">
    <property type="entry name" value="PAS domain"/>
    <property type="match status" value="1"/>
</dbReference>
<protein>
    <submittedName>
        <fullName evidence="4">Predicted protein</fullName>
    </submittedName>
</protein>
<sequence length="820" mass="93737">MTRIAPHHHDSYSASNLYSFSNNNTTTNNINHNNNNNNNNINNNEEIQSSKSIHDRNPLLGFCLSFRLFLVMLIMILVIATSFSVWLSAYVMHQRESIQSTKVLVQTIQEKIINFLDRPLMLAKSLSITLADDYHRKVINTDSSLVPYFHSRIIYNNVTMLNICFGELNNNGLFAVDTKSWAFVNFNNLKLTICDLNLTSVVPMYDKVSTSVPKYFINTTDYYKESLRIFNAYPTSPGGFGPPYKVYDRTVWPAEKRRIGISKINLSLGKISTFLSKLKILNRGYIILTEYANDMIIGANLNITGVGFDRIPVRNVTVRNAGSLMNKYLSMNVSEGDITQVTGEDGISYMISSSSYSIDNLKWRMTIVCEESEIMENVILSSYVILGVAIGVTLIGMMFSILIGYAITKPLRIIQSDFAKIEVMSLEEIERHSSIFTEIRNIYVSLYLTVKWLQEFRAFLPENILNQLESNDPQKPKVITTPSDQHVIENSAKQHYLKKENSSYLEEKSSHTSSFFLGVDNNTNNKMNLFKIGLSTLNSSVMYIKITGFNMIDNTYDLSNLLSKCYTNILQLCKTMKVDVHTKSVDEYAVIHPDNITILETSLKIKSFFNSLNETLTNEKKTPVDLHIGISTGSCLQGNIGNKQMRYYAMFGRSMKCSRDLAYLNSVISTNILVDESTYLNHKANSRFVFAPVDRYSSEHFSGFENVQTVYELIRSNNVKEDEWLYELESKKLNDKLAMLCEKFVSMFTNQMADEDVQYMIGLIEELQTYQPDRIKLWDHLIKLSRKKINENVDLSRYCVNIGVVTESMLESDVKYMNGL</sequence>
<reference evidence="4 5" key="1">
    <citation type="journal article" date="2010" name="Cell">
        <title>The genome of Naegleria gruberi illuminates early eukaryotic versatility.</title>
        <authorList>
            <person name="Fritz-Laylin L.K."/>
            <person name="Prochnik S.E."/>
            <person name="Ginger M.L."/>
            <person name="Dacks J.B."/>
            <person name="Carpenter M.L."/>
            <person name="Field M.C."/>
            <person name="Kuo A."/>
            <person name="Paredez A."/>
            <person name="Chapman J."/>
            <person name="Pham J."/>
            <person name="Shu S."/>
            <person name="Neupane R."/>
            <person name="Cipriano M."/>
            <person name="Mancuso J."/>
            <person name="Tu H."/>
            <person name="Salamov A."/>
            <person name="Lindquist E."/>
            <person name="Shapiro H."/>
            <person name="Lucas S."/>
            <person name="Grigoriev I.V."/>
            <person name="Cande W.Z."/>
            <person name="Fulton C."/>
            <person name="Rokhsar D.S."/>
            <person name="Dawson S.C."/>
        </authorList>
    </citation>
    <scope>NUCLEOTIDE SEQUENCE [LARGE SCALE GENOMIC DNA]</scope>
    <source>
        <strain evidence="4 5">NEG-M</strain>
    </source>
</reference>
<evidence type="ECO:0000256" key="2">
    <source>
        <dbReference type="SAM" id="Phobius"/>
    </source>
</evidence>
<dbReference type="Proteomes" id="UP000006671">
    <property type="component" value="Unassembled WGS sequence"/>
</dbReference>
<dbReference type="Gene3D" id="3.30.70.1230">
    <property type="entry name" value="Nucleotide cyclase"/>
    <property type="match status" value="1"/>
</dbReference>
<gene>
    <name evidence="4" type="ORF">NAEGRDRAFT_54618</name>
</gene>
<keyword evidence="5" id="KW-1185">Reference proteome</keyword>